<dbReference type="EMBL" id="AWXZ01000035">
    <property type="protein sequence ID" value="ESR24060.1"/>
    <property type="molecule type" value="Genomic_DNA"/>
</dbReference>
<dbReference type="Pfam" id="PF03969">
    <property type="entry name" value="AFG1_ATPase"/>
    <property type="match status" value="1"/>
</dbReference>
<evidence type="ECO:0000313" key="5">
    <source>
        <dbReference type="Proteomes" id="UP000017819"/>
    </source>
</evidence>
<dbReference type="InterPro" id="IPR027417">
    <property type="entry name" value="P-loop_NTPase"/>
</dbReference>
<protein>
    <submittedName>
        <fullName evidence="4">ATPase</fullName>
    </submittedName>
</protein>
<dbReference type="GO" id="GO:0016887">
    <property type="term" value="F:ATP hydrolysis activity"/>
    <property type="evidence" value="ECO:0007669"/>
    <property type="project" value="InterPro"/>
</dbReference>
<dbReference type="PANTHER" id="PTHR12169:SF6">
    <property type="entry name" value="AFG1-LIKE ATPASE"/>
    <property type="match status" value="1"/>
</dbReference>
<dbReference type="InterPro" id="IPR005654">
    <property type="entry name" value="ATPase_AFG1-like"/>
</dbReference>
<organism evidence="4 5">
    <name type="scientific">Lutibaculum baratangense AMV1</name>
    <dbReference type="NCBI Taxonomy" id="631454"/>
    <lineage>
        <taxon>Bacteria</taxon>
        <taxon>Pseudomonadati</taxon>
        <taxon>Pseudomonadota</taxon>
        <taxon>Alphaproteobacteria</taxon>
        <taxon>Hyphomicrobiales</taxon>
        <taxon>Tepidamorphaceae</taxon>
        <taxon>Lutibaculum</taxon>
    </lineage>
</organism>
<proteinExistence type="predicted"/>
<keyword evidence="1" id="KW-0547">Nucleotide-binding</keyword>
<sequence>MSDVRSRYDARVAAGDIEHDTIQADLADRLDRLADQLADKRLATKSSSLGWLFARKAPPTPKGLYIWGGVGRGKTMLVDLFFGAVPVRRKRRTHFADFMGDVHERVHEMRKRLKAGEVKGDDPIRPVANIIAEETRLLCLDEFHVDDIADAMVLGRLFTALFERGLVLVATSNTEPSELYRNGLNRQLFLPFLELLQQNVEVYHLDAPTDYRVLEREEANVWFAPADDQARKALDHAWCNLTGTRRGTPTEIRAKGRVLHVPEAAAGAARFSFRDLCEKPLSSGDYLRIARRFHTVFLDDIPVLPPEKRNEARRFVLLIDTLYDEATRLLASAEAPPPELHPEGQIAPEFQRTSSRLIEMGTSAYLERAHERRHSKNTSSVVDHIPDASLERGAYSG</sequence>
<accession>V4RLE7</accession>
<dbReference type="PANTHER" id="PTHR12169">
    <property type="entry name" value="ATPASE N2B"/>
    <property type="match status" value="1"/>
</dbReference>
<reference evidence="4 5" key="1">
    <citation type="journal article" date="2014" name="Genome Announc.">
        <title>Draft Genome Sequence of Lutibaculum baratangense Strain AMV1T, Isolated from a Mud Volcano in Andamans, India.</title>
        <authorList>
            <person name="Singh A."/>
            <person name="Sreenivas A."/>
            <person name="Sathyanarayana Reddy G."/>
            <person name="Pinnaka A.K."/>
            <person name="Shivaji S."/>
        </authorList>
    </citation>
    <scope>NUCLEOTIDE SEQUENCE [LARGE SCALE GENOMIC DNA]</scope>
    <source>
        <strain evidence="4 5">AMV1</strain>
    </source>
</reference>
<dbReference type="PATRIC" id="fig|631454.5.peg.2478"/>
<keyword evidence="5" id="KW-1185">Reference proteome</keyword>
<evidence type="ECO:0000256" key="2">
    <source>
        <dbReference type="ARBA" id="ARBA00022840"/>
    </source>
</evidence>
<dbReference type="AlphaFoldDB" id="V4RLE7"/>
<evidence type="ECO:0000256" key="3">
    <source>
        <dbReference type="SAM" id="MobiDB-lite"/>
    </source>
</evidence>
<name>V4RLE7_9HYPH</name>
<evidence type="ECO:0000256" key="1">
    <source>
        <dbReference type="ARBA" id="ARBA00022741"/>
    </source>
</evidence>
<dbReference type="Gene3D" id="3.40.50.300">
    <property type="entry name" value="P-loop containing nucleotide triphosphate hydrolases"/>
    <property type="match status" value="1"/>
</dbReference>
<evidence type="ECO:0000313" key="4">
    <source>
        <dbReference type="EMBL" id="ESR24060.1"/>
    </source>
</evidence>
<dbReference type="eggNOG" id="COG1485">
    <property type="taxonomic scope" value="Bacteria"/>
</dbReference>
<comment type="caution">
    <text evidence="4">The sequence shown here is derived from an EMBL/GenBank/DDBJ whole genome shotgun (WGS) entry which is preliminary data.</text>
</comment>
<gene>
    <name evidence="4" type="ORF">N177_2509</name>
</gene>
<dbReference type="RefSeq" id="WP_023432638.1">
    <property type="nucleotide sequence ID" value="NZ_AWXZ01000035.1"/>
</dbReference>
<dbReference type="NCBIfam" id="NF040713">
    <property type="entry name" value="ZapE"/>
    <property type="match status" value="1"/>
</dbReference>
<dbReference type="SUPFAM" id="SSF52540">
    <property type="entry name" value="P-loop containing nucleoside triphosphate hydrolases"/>
    <property type="match status" value="1"/>
</dbReference>
<dbReference type="GO" id="GO:0005737">
    <property type="term" value="C:cytoplasm"/>
    <property type="evidence" value="ECO:0007669"/>
    <property type="project" value="TreeGrafter"/>
</dbReference>
<dbReference type="GO" id="GO:0005524">
    <property type="term" value="F:ATP binding"/>
    <property type="evidence" value="ECO:0007669"/>
    <property type="project" value="UniProtKB-KW"/>
</dbReference>
<dbReference type="STRING" id="631454.N177_2509"/>
<dbReference type="Proteomes" id="UP000017819">
    <property type="component" value="Unassembled WGS sequence"/>
</dbReference>
<keyword evidence="2" id="KW-0067">ATP-binding</keyword>
<feature type="region of interest" description="Disordered" evidence="3">
    <location>
        <begin position="371"/>
        <end position="397"/>
    </location>
</feature>